<dbReference type="SUPFAM" id="SSF51182">
    <property type="entry name" value="RmlC-like cupins"/>
    <property type="match status" value="1"/>
</dbReference>
<accession>A0ABR3VK76</accession>
<evidence type="ECO:0000256" key="6">
    <source>
        <dbReference type="SAM" id="SignalP"/>
    </source>
</evidence>
<comment type="subcellular location">
    <subcellularLocation>
        <location evidence="1">Secreted</location>
    </subcellularLocation>
</comment>
<name>A0ABR3VK76_9PEZI</name>
<evidence type="ECO:0000256" key="4">
    <source>
        <dbReference type="ARBA" id="ARBA00022723"/>
    </source>
</evidence>
<gene>
    <name evidence="8" type="ORF">VTK73DRAFT_3152</name>
</gene>
<dbReference type="EMBL" id="JAZHXJ010001966">
    <property type="protein sequence ID" value="KAL1842295.1"/>
    <property type="molecule type" value="Genomic_DNA"/>
</dbReference>
<comment type="caution">
    <text evidence="8">The sequence shown here is derived from an EMBL/GenBank/DDBJ whole genome shotgun (WGS) entry which is preliminary data.</text>
</comment>
<dbReference type="CDD" id="cd02241">
    <property type="entry name" value="cupin_OxOx"/>
    <property type="match status" value="1"/>
</dbReference>
<evidence type="ECO:0000256" key="5">
    <source>
        <dbReference type="ARBA" id="ARBA00023211"/>
    </source>
</evidence>
<dbReference type="SMART" id="SM00835">
    <property type="entry name" value="Cupin_1"/>
    <property type="match status" value="1"/>
</dbReference>
<feature type="domain" description="Cupin type-1" evidence="7">
    <location>
        <begin position="69"/>
        <end position="222"/>
    </location>
</feature>
<evidence type="ECO:0000256" key="3">
    <source>
        <dbReference type="ARBA" id="ARBA00022525"/>
    </source>
</evidence>
<dbReference type="InterPro" id="IPR014710">
    <property type="entry name" value="RmlC-like_jellyroll"/>
</dbReference>
<proteinExistence type="inferred from homology"/>
<dbReference type="InterPro" id="IPR019780">
    <property type="entry name" value="Germin_Mn-BS"/>
</dbReference>
<dbReference type="PROSITE" id="PS00725">
    <property type="entry name" value="GERMIN"/>
    <property type="match status" value="1"/>
</dbReference>
<feature type="chain" id="PRO_5045791579" description="Cupin type-1 domain-containing protein" evidence="6">
    <location>
        <begin position="19"/>
        <end position="250"/>
    </location>
</feature>
<evidence type="ECO:0000256" key="2">
    <source>
        <dbReference type="ARBA" id="ARBA00007456"/>
    </source>
</evidence>
<feature type="signal peptide" evidence="6">
    <location>
        <begin position="1"/>
        <end position="18"/>
    </location>
</feature>
<dbReference type="InterPro" id="IPR006045">
    <property type="entry name" value="Cupin_1"/>
</dbReference>
<keyword evidence="6" id="KW-0732">Signal</keyword>
<keyword evidence="5" id="KW-0464">Manganese</keyword>
<keyword evidence="4" id="KW-0479">Metal-binding</keyword>
<evidence type="ECO:0000313" key="9">
    <source>
        <dbReference type="Proteomes" id="UP001586593"/>
    </source>
</evidence>
<evidence type="ECO:0000256" key="1">
    <source>
        <dbReference type="ARBA" id="ARBA00004613"/>
    </source>
</evidence>
<evidence type="ECO:0000259" key="7">
    <source>
        <dbReference type="SMART" id="SM00835"/>
    </source>
</evidence>
<organism evidence="8 9">
    <name type="scientific">Phialemonium thermophilum</name>
    <dbReference type="NCBI Taxonomy" id="223376"/>
    <lineage>
        <taxon>Eukaryota</taxon>
        <taxon>Fungi</taxon>
        <taxon>Dikarya</taxon>
        <taxon>Ascomycota</taxon>
        <taxon>Pezizomycotina</taxon>
        <taxon>Sordariomycetes</taxon>
        <taxon>Sordariomycetidae</taxon>
        <taxon>Cephalothecales</taxon>
        <taxon>Cephalothecaceae</taxon>
        <taxon>Phialemonium</taxon>
    </lineage>
</organism>
<dbReference type="Proteomes" id="UP001586593">
    <property type="component" value="Unassembled WGS sequence"/>
</dbReference>
<dbReference type="InterPro" id="IPR001929">
    <property type="entry name" value="Germin"/>
</dbReference>
<evidence type="ECO:0000313" key="8">
    <source>
        <dbReference type="EMBL" id="KAL1842295.1"/>
    </source>
</evidence>
<dbReference type="PANTHER" id="PTHR31238">
    <property type="entry name" value="GERMIN-LIKE PROTEIN SUBFAMILY 3 MEMBER 3"/>
    <property type="match status" value="1"/>
</dbReference>
<reference evidence="8 9" key="1">
    <citation type="journal article" date="2024" name="Commun. Biol.">
        <title>Comparative genomic analysis of thermophilic fungi reveals convergent evolutionary adaptations and gene losses.</title>
        <authorList>
            <person name="Steindorff A.S."/>
            <person name="Aguilar-Pontes M.V."/>
            <person name="Robinson A.J."/>
            <person name="Andreopoulos B."/>
            <person name="LaButti K."/>
            <person name="Kuo A."/>
            <person name="Mondo S."/>
            <person name="Riley R."/>
            <person name="Otillar R."/>
            <person name="Haridas S."/>
            <person name="Lipzen A."/>
            <person name="Grimwood J."/>
            <person name="Schmutz J."/>
            <person name="Clum A."/>
            <person name="Reid I.D."/>
            <person name="Moisan M.C."/>
            <person name="Butler G."/>
            <person name="Nguyen T.T.M."/>
            <person name="Dewar K."/>
            <person name="Conant G."/>
            <person name="Drula E."/>
            <person name="Henrissat B."/>
            <person name="Hansel C."/>
            <person name="Singer S."/>
            <person name="Hutchinson M.I."/>
            <person name="de Vries R.P."/>
            <person name="Natvig D.O."/>
            <person name="Powell A.J."/>
            <person name="Tsang A."/>
            <person name="Grigoriev I.V."/>
        </authorList>
    </citation>
    <scope>NUCLEOTIDE SEQUENCE [LARGE SCALE GENOMIC DNA]</scope>
    <source>
        <strain evidence="8 9">ATCC 24622</strain>
    </source>
</reference>
<comment type="similarity">
    <text evidence="2">Belongs to the germin family.</text>
</comment>
<dbReference type="Gene3D" id="2.60.120.10">
    <property type="entry name" value="Jelly Rolls"/>
    <property type="match status" value="1"/>
</dbReference>
<dbReference type="Pfam" id="PF00190">
    <property type="entry name" value="Cupin_1"/>
    <property type="match status" value="1"/>
</dbReference>
<protein>
    <recommendedName>
        <fullName evidence="7">Cupin type-1 domain-containing protein</fullName>
    </recommendedName>
</protein>
<sequence length="250" mass="26268">MHYTTALAILAHGAAVLAAPAPSPATHTTTTASSAAPTSTGLSLTQQLFLADTAADRFNLLPEDKQFVFDFNQHQPNPGKGGELVAANRKTFPALVGTGAGMAVGRLGPCGMNTPHVHPRSVELQVVTQGRLIAEMVPENGVLDKDGQRRVITNTLEPFQMTPFYLGSVHTQFNPDCADAVFVASFTSEDFGTGQIADESFALSDNVLAAAFGQAVDGADIDKVRHAIPASIALGVEECLKKCGIPKRSL</sequence>
<dbReference type="InterPro" id="IPR011051">
    <property type="entry name" value="RmlC_Cupin_sf"/>
</dbReference>
<keyword evidence="3" id="KW-0964">Secreted</keyword>
<keyword evidence="9" id="KW-1185">Reference proteome</keyword>